<evidence type="ECO:0000259" key="1">
    <source>
        <dbReference type="Pfam" id="PF20469"/>
    </source>
</evidence>
<proteinExistence type="predicted"/>
<dbReference type="Proteomes" id="UP001606303">
    <property type="component" value="Unassembled WGS sequence"/>
</dbReference>
<accession>A0ABW7GXR3</accession>
<dbReference type="InterPro" id="IPR034139">
    <property type="entry name" value="TOPRIM_OLD"/>
</dbReference>
<keyword evidence="2" id="KW-0378">Hydrolase</keyword>
<dbReference type="Pfam" id="PF11398">
    <property type="entry name" value="DUF2813"/>
    <property type="match status" value="1"/>
</dbReference>
<name>A0ABW7GXR3_9BURK</name>
<dbReference type="PANTHER" id="PTHR43581">
    <property type="entry name" value="ATP/GTP PHOSPHATASE"/>
    <property type="match status" value="1"/>
</dbReference>
<keyword evidence="2" id="KW-0540">Nuclease</keyword>
<reference evidence="2 3" key="1">
    <citation type="submission" date="2024-08" db="EMBL/GenBank/DDBJ databases">
        <authorList>
            <person name="Lu H."/>
        </authorList>
    </citation>
    <scope>NUCLEOTIDE SEQUENCE [LARGE SCALE GENOMIC DNA]</scope>
    <source>
        <strain evidence="2 3">BYS87W</strain>
    </source>
</reference>
<dbReference type="Gene3D" id="3.40.50.300">
    <property type="entry name" value="P-loop containing nucleotide triphosphate hydrolases"/>
    <property type="match status" value="1"/>
</dbReference>
<feature type="domain" description="OLD protein-like TOPRIM" evidence="1">
    <location>
        <begin position="394"/>
        <end position="458"/>
    </location>
</feature>
<gene>
    <name evidence="2" type="ORF">ACG01O_09180</name>
</gene>
<dbReference type="EMBL" id="JBIGIB010000002">
    <property type="protein sequence ID" value="MFG6466777.1"/>
    <property type="molecule type" value="Genomic_DNA"/>
</dbReference>
<keyword evidence="2" id="KW-0255">Endonuclease</keyword>
<dbReference type="Pfam" id="PF20469">
    <property type="entry name" value="OLD-like_TOPRIM"/>
    <property type="match status" value="1"/>
</dbReference>
<organism evidence="2 3">
    <name type="scientific">Pelomonas baiyunensis</name>
    <dbReference type="NCBI Taxonomy" id="3299026"/>
    <lineage>
        <taxon>Bacteria</taxon>
        <taxon>Pseudomonadati</taxon>
        <taxon>Pseudomonadota</taxon>
        <taxon>Betaproteobacteria</taxon>
        <taxon>Burkholderiales</taxon>
        <taxon>Sphaerotilaceae</taxon>
        <taxon>Roseateles</taxon>
    </lineage>
</organism>
<keyword evidence="3" id="KW-1185">Reference proteome</keyword>
<protein>
    <submittedName>
        <fullName evidence="2">ATP-dependent endonuclease</fullName>
    </submittedName>
</protein>
<evidence type="ECO:0000313" key="2">
    <source>
        <dbReference type="EMBL" id="MFG6466777.1"/>
    </source>
</evidence>
<dbReference type="RefSeq" id="WP_394383732.1">
    <property type="nucleotide sequence ID" value="NZ_JBIGIB010000002.1"/>
</dbReference>
<evidence type="ECO:0000313" key="3">
    <source>
        <dbReference type="Proteomes" id="UP001606303"/>
    </source>
</evidence>
<sequence length="575" mass="62603">MLLTSLKIEHYRGIKALELALGPTTVLVGENNCGKTTVLHALRACLYTLRSAGRASPFEEFDLHFDSKAADPTTAPPIVITLTFEEANAGEWSDEVEQRLGGDGGVIALMPPDDRSRVQLRVTAQYSPVTQEIETVFEFLDAAGNPLPAKNRGRLTGLQQLRPLFYLSALRDAGKEFSRTSQFWSPFVKNSQIDDATKAAIEAQLEDINAQIIEAHGTFKGVREHLAKVQELVALGGQDVVSVDAVPARVFDMLNRTQVSIASSTGARLPIGRHGEGTQSLTVLMLFDAFLKSELARKQGVKESKPIVALEEPEAHLHPNAVRALWKTIRDIDGQKFIATHSGDLLSEVELTSIRRIYKSRGQVKVGAIVAGVLDARDQRKFDFLVRRTRGELFFARCWLLGEGETEAILFSGVAEVLGLDLEQAGVRCVEYRLGDIDYFLDAANALGIAWHCLTDADAQGASDAQKAVDRIPETPKRTWRHMSVLVGSASIEPYLAANGFLDVYEAIAVPAKKAAKLTAAPGTPGYSDQIIKCIPDKPSAAYAVVEAMRQRGAASVPKALRSAVMKAIALARRP</sequence>
<dbReference type="InterPro" id="IPR027417">
    <property type="entry name" value="P-loop_NTPase"/>
</dbReference>
<comment type="caution">
    <text evidence="2">The sequence shown here is derived from an EMBL/GenBank/DDBJ whole genome shotgun (WGS) entry which is preliminary data.</text>
</comment>
<dbReference type="InterPro" id="IPR051396">
    <property type="entry name" value="Bact_Antivir_Def_Nuclease"/>
</dbReference>
<dbReference type="InterPro" id="IPR022602">
    <property type="entry name" value="DUF2813"/>
</dbReference>
<dbReference type="SUPFAM" id="SSF52540">
    <property type="entry name" value="P-loop containing nucleoside triphosphate hydrolases"/>
    <property type="match status" value="1"/>
</dbReference>
<dbReference type="CDD" id="cd01026">
    <property type="entry name" value="TOPRIM_OLD"/>
    <property type="match status" value="1"/>
</dbReference>
<dbReference type="GO" id="GO:0004519">
    <property type="term" value="F:endonuclease activity"/>
    <property type="evidence" value="ECO:0007669"/>
    <property type="project" value="UniProtKB-KW"/>
</dbReference>
<dbReference type="PANTHER" id="PTHR43581:SF4">
    <property type="entry name" value="ATP_GTP PHOSPHATASE"/>
    <property type="match status" value="1"/>
</dbReference>